<dbReference type="EMBL" id="ACXX02000003">
    <property type="protein sequence ID" value="EGD48690.1"/>
    <property type="molecule type" value="Genomic_DNA"/>
</dbReference>
<dbReference type="NCBIfam" id="TIGR00912">
    <property type="entry name" value="2A0309"/>
    <property type="match status" value="1"/>
</dbReference>
<evidence type="ECO:0000256" key="8">
    <source>
        <dbReference type="SAM" id="Phobius"/>
    </source>
</evidence>
<dbReference type="Proteomes" id="UP000003860">
    <property type="component" value="Unassembled WGS sequence"/>
</dbReference>
<keyword evidence="6 8" id="KW-1133">Transmembrane helix</keyword>
<protein>
    <submittedName>
        <fullName evidence="9">Spore germination protein</fullName>
    </submittedName>
</protein>
<evidence type="ECO:0000256" key="7">
    <source>
        <dbReference type="ARBA" id="ARBA00023136"/>
    </source>
</evidence>
<dbReference type="PANTHER" id="PTHR34975:SF2">
    <property type="entry name" value="SPORE GERMINATION PROTEIN A2"/>
    <property type="match status" value="1"/>
</dbReference>
<feature type="transmembrane region" description="Helical" evidence="8">
    <location>
        <begin position="338"/>
        <end position="355"/>
    </location>
</feature>
<keyword evidence="4" id="KW-0309">Germination</keyword>
<evidence type="ECO:0000313" key="10">
    <source>
        <dbReference type="Proteomes" id="UP000003860"/>
    </source>
</evidence>
<evidence type="ECO:0000313" key="9">
    <source>
        <dbReference type="EMBL" id="EGD48690.1"/>
    </source>
</evidence>
<proteinExistence type="inferred from homology"/>
<evidence type="ECO:0000256" key="4">
    <source>
        <dbReference type="ARBA" id="ARBA00022544"/>
    </source>
</evidence>
<dbReference type="GO" id="GO:0016020">
    <property type="term" value="C:membrane"/>
    <property type="evidence" value="ECO:0007669"/>
    <property type="project" value="UniProtKB-SubCell"/>
</dbReference>
<keyword evidence="3" id="KW-0813">Transport</keyword>
<keyword evidence="7 8" id="KW-0472">Membrane</keyword>
<dbReference type="Pfam" id="PF03845">
    <property type="entry name" value="Spore_permease"/>
    <property type="match status" value="1"/>
</dbReference>
<accession>F1T9U8</accession>
<reference evidence="9" key="2">
    <citation type="submission" date="2011-01" db="EMBL/GenBank/DDBJ databases">
        <title>The Non-contiguous Finished genome of Clostridium papyrosolvens.</title>
        <authorList>
            <person name="Lucas S."/>
            <person name="Copeland A."/>
            <person name="Lapidus A."/>
            <person name="Cheng J.-F."/>
            <person name="Goodwin L."/>
            <person name="Pitluck S."/>
            <person name="Misra M."/>
            <person name="Chertkov O."/>
            <person name="Detter J.C."/>
            <person name="Han C."/>
            <person name="Tapia R."/>
            <person name="Land M."/>
            <person name="Hauser L."/>
            <person name="Kyrpides N."/>
            <person name="Ivanova N."/>
            <person name="Pagani I."/>
            <person name="Mouttaki H."/>
            <person name="He Z."/>
            <person name="Zhou J."/>
            <person name="Hemme C.L."/>
            <person name="Woyke T."/>
        </authorList>
    </citation>
    <scope>NUCLEOTIDE SEQUENCE [LARGE SCALE GENOMIC DNA]</scope>
    <source>
        <strain evidence="9">DSM 2782</strain>
    </source>
</reference>
<evidence type="ECO:0000256" key="3">
    <source>
        <dbReference type="ARBA" id="ARBA00022448"/>
    </source>
</evidence>
<feature type="transmembrane region" description="Helical" evidence="8">
    <location>
        <begin position="301"/>
        <end position="318"/>
    </location>
</feature>
<feature type="transmembrane region" description="Helical" evidence="8">
    <location>
        <begin position="34"/>
        <end position="55"/>
    </location>
</feature>
<feature type="transmembrane region" description="Helical" evidence="8">
    <location>
        <begin position="141"/>
        <end position="163"/>
    </location>
</feature>
<feature type="transmembrane region" description="Helical" evidence="8">
    <location>
        <begin position="183"/>
        <end position="202"/>
    </location>
</feature>
<dbReference type="OrthoDB" id="1675410at2"/>
<evidence type="ECO:0000256" key="5">
    <source>
        <dbReference type="ARBA" id="ARBA00022692"/>
    </source>
</evidence>
<organism evidence="9 10">
    <name type="scientific">Ruminiclostridium papyrosolvens DSM 2782</name>
    <dbReference type="NCBI Taxonomy" id="588581"/>
    <lineage>
        <taxon>Bacteria</taxon>
        <taxon>Bacillati</taxon>
        <taxon>Bacillota</taxon>
        <taxon>Clostridia</taxon>
        <taxon>Eubacteriales</taxon>
        <taxon>Oscillospiraceae</taxon>
        <taxon>Ruminiclostridium</taxon>
    </lineage>
</organism>
<dbReference type="PANTHER" id="PTHR34975">
    <property type="entry name" value="SPORE GERMINATION PROTEIN A2"/>
    <property type="match status" value="1"/>
</dbReference>
<dbReference type="AlphaFoldDB" id="F1T9U8"/>
<evidence type="ECO:0000256" key="6">
    <source>
        <dbReference type="ARBA" id="ARBA00022989"/>
    </source>
</evidence>
<name>F1T9U8_9FIRM</name>
<keyword evidence="10" id="KW-1185">Reference proteome</keyword>
<sequence>MEKISKNQLFCLIMMGQIGSTNLWALGIEAKRDAWIVDIISTIAGMGLVWLYTSIYSKYPDKNIVGITQSILGKTLGWPLGFIYFMLYAFNATRTTSEFADLINVTFLQDTPNLVIQIIFYLAIIYVLFLGIETLGRIAEIIFSVVIFLIIAIYIMIIASKQIDFKELLPVFQDGYKPILKAFYPIGINFPFGLVYVFFQFWKYNGSVKTVKKTTYWALALTGVNLTVSLIIMVTSMGINYTSNATIPFLEVIKLINIGDIITNLDAIGVILVFMGGFYLTILFYYSAVIIFAELFHIKDYRWVLVPLAIFIMWYSRVYEPNYPFHVKYLLPQFWQQFVPLSNVVPIMLLIIFYLKKYCNKDLNIKNKEGSREGI</sequence>
<feature type="transmembrane region" description="Helical" evidence="8">
    <location>
        <begin position="9"/>
        <end position="28"/>
    </location>
</feature>
<feature type="transmembrane region" description="Helical" evidence="8">
    <location>
        <begin position="267"/>
        <end position="289"/>
    </location>
</feature>
<feature type="transmembrane region" description="Helical" evidence="8">
    <location>
        <begin position="214"/>
        <end position="239"/>
    </location>
</feature>
<keyword evidence="5 8" id="KW-0812">Transmembrane</keyword>
<dbReference type="GO" id="GO:0009847">
    <property type="term" value="P:spore germination"/>
    <property type="evidence" value="ECO:0007669"/>
    <property type="project" value="InterPro"/>
</dbReference>
<evidence type="ECO:0000256" key="1">
    <source>
        <dbReference type="ARBA" id="ARBA00004141"/>
    </source>
</evidence>
<dbReference type="RefSeq" id="WP_004617894.1">
    <property type="nucleotide sequence ID" value="NZ_ACXX02000003.1"/>
</dbReference>
<dbReference type="eggNOG" id="COG1457">
    <property type="taxonomic scope" value="Bacteria"/>
</dbReference>
<reference evidence="9" key="1">
    <citation type="submission" date="2009-07" db="EMBL/GenBank/DDBJ databases">
        <authorList>
            <consortium name="US DOE Joint Genome Institute (JGI-PGF)"/>
            <person name="Lucas S."/>
            <person name="Copeland A."/>
            <person name="Lapidus A."/>
            <person name="Glavina del Rio T."/>
            <person name="Tice H."/>
            <person name="Bruce D."/>
            <person name="Goodwin L."/>
            <person name="Pitluck S."/>
            <person name="Larimer F."/>
            <person name="Land M.L."/>
            <person name="Mouttaki H."/>
            <person name="He Z."/>
            <person name="Zhou J."/>
            <person name="Hemme C.L."/>
        </authorList>
    </citation>
    <scope>NUCLEOTIDE SEQUENCE [LARGE SCALE GENOMIC DNA]</scope>
    <source>
        <strain evidence="9">DSM 2782</strain>
    </source>
</reference>
<comment type="similarity">
    <text evidence="2">Belongs to the amino acid-polyamine-organocation (APC) superfamily. Spore germination protein (SGP) (TC 2.A.3.9) family.</text>
</comment>
<dbReference type="STRING" id="588581.Cpap_3114"/>
<gene>
    <name evidence="9" type="ORF">Cpap_3114</name>
</gene>
<feature type="transmembrane region" description="Helical" evidence="8">
    <location>
        <begin position="114"/>
        <end position="132"/>
    </location>
</feature>
<dbReference type="InterPro" id="IPR004761">
    <property type="entry name" value="Spore_GerAB"/>
</dbReference>
<comment type="caution">
    <text evidence="9">The sequence shown here is derived from an EMBL/GenBank/DDBJ whole genome shotgun (WGS) entry which is preliminary data.</text>
</comment>
<evidence type="ECO:0000256" key="2">
    <source>
        <dbReference type="ARBA" id="ARBA00007998"/>
    </source>
</evidence>
<comment type="subcellular location">
    <subcellularLocation>
        <location evidence="1">Membrane</location>
        <topology evidence="1">Multi-pass membrane protein</topology>
    </subcellularLocation>
</comment>